<name>A0A2P8DH45_9ACTN</name>
<dbReference type="Proteomes" id="UP000240542">
    <property type="component" value="Unassembled WGS sequence"/>
</dbReference>
<gene>
    <name evidence="3" type="ORF">CLV63_111130</name>
</gene>
<keyword evidence="2" id="KW-1133">Transmembrane helix</keyword>
<feature type="transmembrane region" description="Helical" evidence="2">
    <location>
        <begin position="37"/>
        <end position="59"/>
    </location>
</feature>
<dbReference type="EMBL" id="PYGA01000011">
    <property type="protein sequence ID" value="PSK96535.1"/>
    <property type="molecule type" value="Genomic_DNA"/>
</dbReference>
<reference evidence="3 4" key="1">
    <citation type="submission" date="2018-03" db="EMBL/GenBank/DDBJ databases">
        <title>Genomic Encyclopedia of Archaeal and Bacterial Type Strains, Phase II (KMG-II): from individual species to whole genera.</title>
        <authorList>
            <person name="Goeker M."/>
        </authorList>
    </citation>
    <scope>NUCLEOTIDE SEQUENCE [LARGE SCALE GENOMIC DNA]</scope>
    <source>
        <strain evidence="3 4">DSM 45312</strain>
    </source>
</reference>
<keyword evidence="2" id="KW-0812">Transmembrane</keyword>
<sequence>MVKVGVVLAGLGLITIVNVLTDTLSTRRHEIPDSGWLDVLLVVLGLVVGGAGVGLIHVFGRRNGEIVSDWIVHPESKWSPARDLPHGFSPEQVHRNGPRPSPNDPRPPK</sequence>
<organism evidence="3 4">
    <name type="scientific">Murinocardiopsis flavida</name>
    <dbReference type="NCBI Taxonomy" id="645275"/>
    <lineage>
        <taxon>Bacteria</taxon>
        <taxon>Bacillati</taxon>
        <taxon>Actinomycetota</taxon>
        <taxon>Actinomycetes</taxon>
        <taxon>Streptosporangiales</taxon>
        <taxon>Nocardiopsidaceae</taxon>
        <taxon>Murinocardiopsis</taxon>
    </lineage>
</organism>
<evidence type="ECO:0000256" key="1">
    <source>
        <dbReference type="SAM" id="MobiDB-lite"/>
    </source>
</evidence>
<dbReference type="AlphaFoldDB" id="A0A2P8DH45"/>
<accession>A0A2P8DH45</accession>
<proteinExistence type="predicted"/>
<keyword evidence="2" id="KW-0472">Membrane</keyword>
<evidence type="ECO:0000256" key="2">
    <source>
        <dbReference type="SAM" id="Phobius"/>
    </source>
</evidence>
<evidence type="ECO:0000313" key="4">
    <source>
        <dbReference type="Proteomes" id="UP000240542"/>
    </source>
</evidence>
<comment type="caution">
    <text evidence="3">The sequence shown here is derived from an EMBL/GenBank/DDBJ whole genome shotgun (WGS) entry which is preliminary data.</text>
</comment>
<protein>
    <submittedName>
        <fullName evidence="3">Uncharacterized protein</fullName>
    </submittedName>
</protein>
<evidence type="ECO:0000313" key="3">
    <source>
        <dbReference type="EMBL" id="PSK96535.1"/>
    </source>
</evidence>
<feature type="region of interest" description="Disordered" evidence="1">
    <location>
        <begin position="77"/>
        <end position="109"/>
    </location>
</feature>
<feature type="compositionally biased region" description="Pro residues" evidence="1">
    <location>
        <begin position="99"/>
        <end position="109"/>
    </location>
</feature>
<keyword evidence="4" id="KW-1185">Reference proteome</keyword>